<evidence type="ECO:0000313" key="3">
    <source>
        <dbReference type="Proteomes" id="UP000537862"/>
    </source>
</evidence>
<dbReference type="CDD" id="cd22231">
    <property type="entry name" value="RHH_NikR_HicB-like"/>
    <property type="match status" value="1"/>
</dbReference>
<reference evidence="2 3" key="1">
    <citation type="submission" date="2020-05" db="EMBL/GenBank/DDBJ databases">
        <authorList>
            <person name="Niu N."/>
        </authorList>
    </citation>
    <scope>NUCLEOTIDE SEQUENCE [LARGE SCALE GENOMIC DNA]</scope>
    <source>
        <strain evidence="2 3">3340-03</strain>
    </source>
</reference>
<sequence length="141" mass="16100">MLYPIAIEKTMFEGKTVYGVVVPDLLGCVAVGDSYQEAYDNAIEAIGLHLEGMNEDNEEIPFPKTIDDYIYHIDYQGMIWATVEIDLSPYMGKVEKVNITLPQSLLHRIDKKILGNKSYYRSRSHYLSELAFRDLSSSHSF</sequence>
<feature type="domain" description="HicB-like antitoxin of toxin-antitoxin system" evidence="1">
    <location>
        <begin position="3"/>
        <end position="131"/>
    </location>
</feature>
<dbReference type="Proteomes" id="UP000537862">
    <property type="component" value="Unassembled WGS sequence"/>
</dbReference>
<dbReference type="InterPro" id="IPR051404">
    <property type="entry name" value="TA_system_antitoxin"/>
</dbReference>
<dbReference type="AlphaFoldDB" id="A0A849P8Q7"/>
<name>A0A849P8Q7_9BURK</name>
<gene>
    <name evidence="2" type="ORF">HKX39_08095</name>
</gene>
<proteinExistence type="predicted"/>
<dbReference type="RefSeq" id="WP_171680815.1">
    <property type="nucleotide sequence ID" value="NZ_JABGBN010000006.1"/>
</dbReference>
<dbReference type="EMBL" id="JABGBN010000006">
    <property type="protein sequence ID" value="NOL52122.1"/>
    <property type="molecule type" value="Genomic_DNA"/>
</dbReference>
<evidence type="ECO:0000313" key="2">
    <source>
        <dbReference type="EMBL" id="NOL52122.1"/>
    </source>
</evidence>
<dbReference type="SUPFAM" id="SSF143100">
    <property type="entry name" value="TTHA1013/TTHA0281-like"/>
    <property type="match status" value="1"/>
</dbReference>
<dbReference type="InterPro" id="IPR035069">
    <property type="entry name" value="TTHA1013/TTHA0281-like"/>
</dbReference>
<comment type="caution">
    <text evidence="2">The sequence shown here is derived from an EMBL/GenBank/DDBJ whole genome shotgun (WGS) entry which is preliminary data.</text>
</comment>
<dbReference type="InterPro" id="IPR031807">
    <property type="entry name" value="HicB-like"/>
</dbReference>
<evidence type="ECO:0000259" key="1">
    <source>
        <dbReference type="Pfam" id="PF15919"/>
    </source>
</evidence>
<dbReference type="Pfam" id="PF15919">
    <property type="entry name" value="HicB_lk_antitox"/>
    <property type="match status" value="1"/>
</dbReference>
<organism evidence="2 3">
    <name type="scientific">Pelistega suis</name>
    <dbReference type="NCBI Taxonomy" id="1631957"/>
    <lineage>
        <taxon>Bacteria</taxon>
        <taxon>Pseudomonadati</taxon>
        <taxon>Pseudomonadota</taxon>
        <taxon>Betaproteobacteria</taxon>
        <taxon>Burkholderiales</taxon>
        <taxon>Alcaligenaceae</taxon>
        <taxon>Pelistega</taxon>
    </lineage>
</organism>
<accession>A0A849P8Q7</accession>
<dbReference type="PANTHER" id="PTHR34504">
    <property type="entry name" value="ANTITOXIN HICB"/>
    <property type="match status" value="1"/>
</dbReference>
<protein>
    <submittedName>
        <fullName evidence="2">Type II toxin-antitoxin system HicB family antitoxin</fullName>
    </submittedName>
</protein>
<keyword evidence="3" id="KW-1185">Reference proteome</keyword>
<dbReference type="PANTHER" id="PTHR34504:SF2">
    <property type="entry name" value="UPF0150 PROTEIN SSL0259"/>
    <property type="match status" value="1"/>
</dbReference>
<dbReference type="Gene3D" id="3.30.160.250">
    <property type="match status" value="1"/>
</dbReference>